<dbReference type="AlphaFoldDB" id="A0A6F8YH68"/>
<dbReference type="Proteomes" id="UP000503011">
    <property type="component" value="Chromosome"/>
</dbReference>
<protein>
    <submittedName>
        <fullName evidence="1">Uncharacterized protein</fullName>
    </submittedName>
</protein>
<name>A0A6F8YH68_9ACTN</name>
<proteinExistence type="predicted"/>
<gene>
    <name evidence="1" type="ORF">Psuf_026960</name>
</gene>
<accession>A0A6F8YH68</accession>
<reference evidence="1 2" key="1">
    <citation type="submission" date="2020-03" db="EMBL/GenBank/DDBJ databases">
        <title>Whole genome shotgun sequence of Phytohabitans suffuscus NBRC 105367.</title>
        <authorList>
            <person name="Komaki H."/>
            <person name="Tamura T."/>
        </authorList>
    </citation>
    <scope>NUCLEOTIDE SEQUENCE [LARGE SCALE GENOMIC DNA]</scope>
    <source>
        <strain evidence="1 2">NBRC 105367</strain>
    </source>
</reference>
<evidence type="ECO:0000313" key="1">
    <source>
        <dbReference type="EMBL" id="BCB85383.1"/>
    </source>
</evidence>
<evidence type="ECO:0000313" key="2">
    <source>
        <dbReference type="Proteomes" id="UP000503011"/>
    </source>
</evidence>
<sequence>MLTSGGRYAEPIRFRRPDFWRPGRRDGVPAGEWELLTHLPARVIVAATSAEPDAPRRTVAEGLAGLDAIAAGRAFDSDLVRAVVSAIYAEADDDRPAAEDPPASPDHSDRALSVADVLDACRRATGLLAARADPADSAAYRQWVQSVAARACGAARSGGLLGLGGERVSAAERRFLDDLAVALALR</sequence>
<keyword evidence="2" id="KW-1185">Reference proteome</keyword>
<dbReference type="KEGG" id="psuu:Psuf_026960"/>
<dbReference type="EMBL" id="AP022871">
    <property type="protein sequence ID" value="BCB85383.1"/>
    <property type="molecule type" value="Genomic_DNA"/>
</dbReference>
<organism evidence="1 2">
    <name type="scientific">Phytohabitans suffuscus</name>
    <dbReference type="NCBI Taxonomy" id="624315"/>
    <lineage>
        <taxon>Bacteria</taxon>
        <taxon>Bacillati</taxon>
        <taxon>Actinomycetota</taxon>
        <taxon>Actinomycetes</taxon>
        <taxon>Micromonosporales</taxon>
        <taxon>Micromonosporaceae</taxon>
    </lineage>
</organism>
<reference evidence="1 2" key="2">
    <citation type="submission" date="2020-03" db="EMBL/GenBank/DDBJ databases">
        <authorList>
            <person name="Ichikawa N."/>
            <person name="Kimura A."/>
            <person name="Kitahashi Y."/>
            <person name="Uohara A."/>
        </authorList>
    </citation>
    <scope>NUCLEOTIDE SEQUENCE [LARGE SCALE GENOMIC DNA]</scope>
    <source>
        <strain evidence="1 2">NBRC 105367</strain>
    </source>
</reference>